<protein>
    <submittedName>
        <fullName evidence="14 16">Uromodulin-like</fullName>
    </submittedName>
</protein>
<evidence type="ECO:0000256" key="6">
    <source>
        <dbReference type="ARBA" id="ARBA00022729"/>
    </source>
</evidence>
<keyword evidence="4" id="KW-0964">Secreted</keyword>
<dbReference type="KEGG" id="xtr:116407814"/>
<evidence type="ECO:0000313" key="17">
    <source>
        <dbReference type="Xenbase" id="XB-GENE-29093355"/>
    </source>
</evidence>
<comment type="subcellular location">
    <subcellularLocation>
        <location evidence="1">Cell membrane</location>
        <topology evidence="1">Lipid-anchor</topology>
        <topology evidence="1">GPI-anchor</topology>
    </subcellularLocation>
    <subcellularLocation>
        <location evidence="2">Secreted</location>
    </subcellularLocation>
</comment>
<dbReference type="AGR" id="Xenbase:XB-GENE-29093355"/>
<dbReference type="PRINTS" id="PR00023">
    <property type="entry name" value="ZPELLUCIDA"/>
</dbReference>
<gene>
    <name evidence="14 16 17" type="primary">LOC116407814</name>
</gene>
<dbReference type="GO" id="GO:0005615">
    <property type="term" value="C:extracellular space"/>
    <property type="evidence" value="ECO:0000318"/>
    <property type="project" value="GO_Central"/>
</dbReference>
<feature type="chain" id="PRO_5044663132" evidence="12">
    <location>
        <begin position="17"/>
        <end position="352"/>
    </location>
</feature>
<dbReference type="SMART" id="SM00241">
    <property type="entry name" value="ZP"/>
    <property type="match status" value="1"/>
</dbReference>
<dbReference type="PROSITE" id="PS51034">
    <property type="entry name" value="ZP_2"/>
    <property type="match status" value="1"/>
</dbReference>
<feature type="transmembrane region" description="Helical" evidence="11">
    <location>
        <begin position="335"/>
        <end position="351"/>
    </location>
</feature>
<dbReference type="InterPro" id="IPR042235">
    <property type="entry name" value="ZP-C_dom"/>
</dbReference>
<evidence type="ECO:0000256" key="12">
    <source>
        <dbReference type="SAM" id="SignalP"/>
    </source>
</evidence>
<dbReference type="FunFam" id="2.60.40.4100:FF:000001">
    <property type="entry name" value="alpha-tectorin isoform X1"/>
    <property type="match status" value="1"/>
</dbReference>
<dbReference type="Gene3D" id="2.60.40.3210">
    <property type="entry name" value="Zona pellucida, ZP-N domain"/>
    <property type="match status" value="1"/>
</dbReference>
<evidence type="ECO:0000256" key="5">
    <source>
        <dbReference type="ARBA" id="ARBA00022622"/>
    </source>
</evidence>
<evidence type="ECO:0000313" key="15">
    <source>
        <dbReference type="Proteomes" id="UP000008143"/>
    </source>
</evidence>
<feature type="domain" description="ZP" evidence="13">
    <location>
        <begin position="55"/>
        <end position="308"/>
    </location>
</feature>
<dbReference type="GeneTree" id="ENSGT00940000156038"/>
<evidence type="ECO:0000256" key="2">
    <source>
        <dbReference type="ARBA" id="ARBA00004613"/>
    </source>
</evidence>
<keyword evidence="11" id="KW-0812">Transmembrane</keyword>
<dbReference type="GO" id="GO:0009986">
    <property type="term" value="C:cell surface"/>
    <property type="evidence" value="ECO:0000318"/>
    <property type="project" value="GO_Central"/>
</dbReference>
<dbReference type="RefSeq" id="XP_031749707.1">
    <property type="nucleotide sequence ID" value="XM_031893847.1"/>
</dbReference>
<evidence type="ECO:0000259" key="13">
    <source>
        <dbReference type="PROSITE" id="PS51034"/>
    </source>
</evidence>
<name>A0A803KD94_XENTR</name>
<dbReference type="Ensembl" id="ENSXETT00000123596">
    <property type="protein sequence ID" value="ENSXETP00000118209"/>
    <property type="gene ID" value="ENSXETG00000045920"/>
</dbReference>
<keyword evidence="5" id="KW-0336">GPI-anchor</keyword>
<dbReference type="Pfam" id="PF00100">
    <property type="entry name" value="Zona_pellucida"/>
    <property type="match status" value="1"/>
</dbReference>
<reference evidence="16" key="3">
    <citation type="submission" date="2025-04" db="UniProtKB">
        <authorList>
            <consortium name="RefSeq"/>
        </authorList>
    </citation>
    <scope>IDENTIFICATION</scope>
    <source>
        <strain evidence="16">Nigerian</strain>
        <tissue evidence="16">Liver and blood</tissue>
    </source>
</reference>
<dbReference type="Proteomes" id="UP000008143">
    <property type="component" value="Chromosome 9"/>
</dbReference>
<evidence type="ECO:0000313" key="14">
    <source>
        <dbReference type="Ensembl" id="ENSXETP00000118209"/>
    </source>
</evidence>
<dbReference type="GO" id="GO:0098552">
    <property type="term" value="C:side of membrane"/>
    <property type="evidence" value="ECO:0007669"/>
    <property type="project" value="UniProtKB-KW"/>
</dbReference>
<feature type="signal peptide" evidence="12">
    <location>
        <begin position="1"/>
        <end position="16"/>
    </location>
</feature>
<dbReference type="OrthoDB" id="9987373at2759"/>
<dbReference type="InterPro" id="IPR048290">
    <property type="entry name" value="ZP_chr"/>
</dbReference>
<dbReference type="InterPro" id="IPR055356">
    <property type="entry name" value="ZP-N"/>
</dbReference>
<evidence type="ECO:0000313" key="16">
    <source>
        <dbReference type="RefSeq" id="XP_031749707.1"/>
    </source>
</evidence>
<evidence type="ECO:0000256" key="11">
    <source>
        <dbReference type="SAM" id="Phobius"/>
    </source>
</evidence>
<dbReference type="PANTHER" id="PTHR14002">
    <property type="entry name" value="ENDOGLIN/TGF-BETA RECEPTOR TYPE III"/>
    <property type="match status" value="1"/>
</dbReference>
<keyword evidence="11" id="KW-1133">Transmembrane helix</keyword>
<evidence type="ECO:0000256" key="4">
    <source>
        <dbReference type="ARBA" id="ARBA00022525"/>
    </source>
</evidence>
<dbReference type="GO" id="GO:0016324">
    <property type="term" value="C:apical plasma membrane"/>
    <property type="evidence" value="ECO:0000318"/>
    <property type="project" value="GO_Central"/>
</dbReference>
<keyword evidence="10" id="KW-0449">Lipoprotein</keyword>
<dbReference type="Gene3D" id="2.60.40.4100">
    <property type="entry name" value="Zona pellucida, ZP-C domain"/>
    <property type="match status" value="1"/>
</dbReference>
<keyword evidence="15" id="KW-1185">Reference proteome</keyword>
<reference evidence="14" key="1">
    <citation type="journal article" date="2010" name="Science">
        <title>The genome of the Western clawed frog Xenopus tropicalis.</title>
        <authorList>
            <person name="Hellsten U."/>
            <person name="Harland R.M."/>
            <person name="Gilchrist M.J."/>
            <person name="Hendrix D."/>
            <person name="Jurka J."/>
            <person name="Kapitonov V."/>
            <person name="Ovcharenko I."/>
            <person name="Putnam N.H."/>
            <person name="Shu S."/>
            <person name="Taher L."/>
            <person name="Blitz I.L."/>
            <person name="Blumberg B."/>
            <person name="Dichmann D.S."/>
            <person name="Dubchak I."/>
            <person name="Amaya E."/>
            <person name="Detter J.C."/>
            <person name="Fletcher R."/>
            <person name="Gerhard D.S."/>
            <person name="Goodstein D."/>
            <person name="Graves T."/>
            <person name="Grigoriev I.V."/>
            <person name="Grimwood J."/>
            <person name="Kawashima T."/>
            <person name="Lindquist E."/>
            <person name="Lucas S.M."/>
            <person name="Mead P.E."/>
            <person name="Mitros T."/>
            <person name="Ogino H."/>
            <person name="Ohta Y."/>
            <person name="Poliakov A.V."/>
            <person name="Pollet N."/>
            <person name="Robert J."/>
            <person name="Salamov A."/>
            <person name="Sater A.K."/>
            <person name="Schmutz J."/>
            <person name="Terry A."/>
            <person name="Vize P.D."/>
            <person name="Warren W.C."/>
            <person name="Wells D."/>
            <person name="Wills A."/>
            <person name="Wilson R.K."/>
            <person name="Zimmerman L.B."/>
            <person name="Zorn A.M."/>
            <person name="Grainger R."/>
            <person name="Grammer T."/>
            <person name="Khokha M.K."/>
            <person name="Richardson P.M."/>
            <person name="Rokhsar D.S."/>
        </authorList>
    </citation>
    <scope>NUCLEOTIDE SEQUENCE [LARGE SCALE GENOMIC DNA]</scope>
    <source>
        <strain evidence="14">Nigerian</strain>
    </source>
</reference>
<sequence length="352" mass="39558">MNIFMILLSALPVAISLQINLNNEQIFQDRTVIQLLEKKVGLSKETRQDISPTLSCGSTYTEVTFQKSELLAWNVDIPNIRLKYSTCAELLHSSDTVTVRWQNGMAECRNIITKTDDMVTYGNTIHLVPDASQVIYREEIFVNVKCSYPLNMNVSLETGLMPDLSKLYMDIDGNGQITVAMALYKDPGYSTPYEEPFVKISTKSKLYVGVFIEENQSLFHIVLKNCFATPTNNIYHPTKYFIIEDGCPNTNDGTVSVAANGIASEAQFSVQMFEFIGGYMTVFLHCEVYLCEKNLLCSPTCPRTGLRSETLETQNTLRVGPIVIQERNSGTGTCLSKLTFAAFLIAFYFYIK</sequence>
<proteinExistence type="predicted"/>
<dbReference type="InterPro" id="IPR001507">
    <property type="entry name" value="ZP_dom"/>
</dbReference>
<evidence type="ECO:0000256" key="1">
    <source>
        <dbReference type="ARBA" id="ARBA00004609"/>
    </source>
</evidence>
<dbReference type="AlphaFoldDB" id="A0A803KD94"/>
<evidence type="ECO:0000256" key="9">
    <source>
        <dbReference type="ARBA" id="ARBA00023180"/>
    </source>
</evidence>
<keyword evidence="3" id="KW-1003">Cell membrane</keyword>
<evidence type="ECO:0000256" key="7">
    <source>
        <dbReference type="ARBA" id="ARBA00023136"/>
    </source>
</evidence>
<evidence type="ECO:0000256" key="3">
    <source>
        <dbReference type="ARBA" id="ARBA00022475"/>
    </source>
</evidence>
<keyword evidence="8" id="KW-1015">Disulfide bond</keyword>
<dbReference type="Pfam" id="PF23344">
    <property type="entry name" value="ZP-N"/>
    <property type="match status" value="1"/>
</dbReference>
<dbReference type="GO" id="GO:1990266">
    <property type="term" value="P:neutrophil migration"/>
    <property type="evidence" value="ECO:0000318"/>
    <property type="project" value="GO_Central"/>
</dbReference>
<dbReference type="GeneID" id="116407814"/>
<dbReference type="OMA" id="MFIPNIT"/>
<dbReference type="InterPro" id="IPR055355">
    <property type="entry name" value="ZP-C"/>
</dbReference>
<dbReference type="Xenbase" id="XB-GENE-29093355">
    <property type="gene designation" value="LOC116407814"/>
</dbReference>
<organism evidence="14">
    <name type="scientific">Xenopus tropicalis</name>
    <name type="common">Western clawed frog</name>
    <name type="synonym">Silurana tropicalis</name>
    <dbReference type="NCBI Taxonomy" id="8364"/>
    <lineage>
        <taxon>Eukaryota</taxon>
        <taxon>Metazoa</taxon>
        <taxon>Chordata</taxon>
        <taxon>Craniata</taxon>
        <taxon>Vertebrata</taxon>
        <taxon>Euteleostomi</taxon>
        <taxon>Amphibia</taxon>
        <taxon>Batrachia</taxon>
        <taxon>Anura</taxon>
        <taxon>Pipoidea</taxon>
        <taxon>Pipidae</taxon>
        <taxon>Xenopodinae</taxon>
        <taxon>Xenopus</taxon>
        <taxon>Silurana</taxon>
    </lineage>
</organism>
<accession>A0A803KD94</accession>
<evidence type="ECO:0000256" key="8">
    <source>
        <dbReference type="ARBA" id="ARBA00023157"/>
    </source>
</evidence>
<keyword evidence="7 11" id="KW-0472">Membrane</keyword>
<dbReference type="PANTHER" id="PTHR14002:SF52">
    <property type="entry name" value="UROMODULIN-LIKE"/>
    <property type="match status" value="1"/>
</dbReference>
<keyword evidence="9" id="KW-0325">Glycoprotein</keyword>
<reference evidence="14" key="2">
    <citation type="submission" date="2021-03" db="UniProtKB">
        <authorList>
            <consortium name="Ensembl"/>
        </authorList>
    </citation>
    <scope>IDENTIFICATION</scope>
</reference>
<evidence type="ECO:0000256" key="10">
    <source>
        <dbReference type="ARBA" id="ARBA00023288"/>
    </source>
</evidence>
<keyword evidence="6 12" id="KW-0732">Signal</keyword>